<feature type="compositionally biased region" description="Polar residues" evidence="2">
    <location>
        <begin position="3751"/>
        <end position="3770"/>
    </location>
</feature>
<feature type="chain" id="PRO_5004242438" description="Dynein heavy chain linker domain-containing protein" evidence="3">
    <location>
        <begin position="24"/>
        <end position="4873"/>
    </location>
</feature>
<feature type="region of interest" description="Disordered" evidence="2">
    <location>
        <begin position="2722"/>
        <end position="2753"/>
    </location>
</feature>
<evidence type="ECO:0000313" key="5">
    <source>
        <dbReference type="EMBL" id="CAJ07009.1"/>
    </source>
</evidence>
<reference evidence="5 6" key="3">
    <citation type="journal article" date="2011" name="Genome Res.">
        <title>Chromosome and gene copy number variation allow major structural change between species and strains of Leishmania.</title>
        <authorList>
            <person name="Rogers M.B."/>
            <person name="Hilley J.D."/>
            <person name="Dickens N.J."/>
            <person name="Wilkes J."/>
            <person name="Bates P.A."/>
            <person name="Depledge D.P."/>
            <person name="Harris D."/>
            <person name="Her Y."/>
            <person name="Herzyk P."/>
            <person name="Imamura H."/>
            <person name="Otto T.D."/>
            <person name="Sanders M."/>
            <person name="Seeger K."/>
            <person name="Dujardin J.C."/>
            <person name="Berriman M."/>
            <person name="Smith D.F."/>
            <person name="Hertz-Fowler C."/>
            <person name="Mottram J.C."/>
        </authorList>
    </citation>
    <scope>NUCLEOTIDE SEQUENCE [LARGE SCALE GENOMIC DNA]</scope>
    <source>
        <strain evidence="6">MHOM/IL/81/Friedlin</strain>
    </source>
</reference>
<name>Q4QIP4_LEIMA</name>
<evidence type="ECO:0000313" key="6">
    <source>
        <dbReference type="Proteomes" id="UP000000542"/>
    </source>
</evidence>
<dbReference type="VEuPathDB" id="TriTrypDB:LmjF.07.0480"/>
<feature type="compositionally biased region" description="Basic and acidic residues" evidence="2">
    <location>
        <begin position="2739"/>
        <end position="2752"/>
    </location>
</feature>
<dbReference type="Pfam" id="PF08393">
    <property type="entry name" value="DHC_N2"/>
    <property type="match status" value="1"/>
</dbReference>
<feature type="region of interest" description="Disordered" evidence="2">
    <location>
        <begin position="4759"/>
        <end position="4778"/>
    </location>
</feature>
<keyword evidence="3" id="KW-0732">Signal</keyword>
<accession>Q4QIP4</accession>
<dbReference type="Gene3D" id="1.20.58.1120">
    <property type="match status" value="1"/>
</dbReference>
<dbReference type="InterPro" id="IPR013602">
    <property type="entry name" value="Dynein_heavy_linker"/>
</dbReference>
<dbReference type="OMA" id="LINCGQH"/>
<dbReference type="InParanoid" id="Q4QIP4"/>
<dbReference type="Gene3D" id="3.40.50.300">
    <property type="entry name" value="P-loop containing nucleotide triphosphate hydrolases"/>
    <property type="match status" value="2"/>
</dbReference>
<feature type="region of interest" description="Disordered" evidence="2">
    <location>
        <begin position="4731"/>
        <end position="4751"/>
    </location>
</feature>
<feature type="signal peptide" evidence="3">
    <location>
        <begin position="1"/>
        <end position="23"/>
    </location>
</feature>
<feature type="compositionally biased region" description="Acidic residues" evidence="2">
    <location>
        <begin position="2729"/>
        <end position="2738"/>
    </location>
</feature>
<evidence type="ECO:0000256" key="2">
    <source>
        <dbReference type="SAM" id="MobiDB-lite"/>
    </source>
</evidence>
<proteinExistence type="predicted"/>
<dbReference type="VEuPathDB" id="TriTrypDB:LMJLV39_070011000"/>
<sequence length="4873" mass="538641">MVNRFVHLHLFLPLILSFPFADTQTMESSKSHEKVGGRLEKVLRCYWDGVPVPLMCNEGKQRSQTFVCRRLAFAPDYHGETMELPLLQTQKSQLFRALCEYVDSPQSVSCRIGSHYSPHVGLFRFDEGKRLHGASSQDSESVVRVPKECCEKSDEGTNAVSMLHRRIRTVKMVSLYKPLIKEYSPLSRHSLRNILILASRGCTSISKEVVAREICDVNEAYAEAVSEGIFYYMCLNHLFRRILAPLQLATEPEPIIRSITYAAAQEAPLSREHFKAAKEQLKSQLLWNPLTGNYFRGLMSIWEEKFARLQFFSIDVTVACIDVVAFLKQVCKAMSSAVSRIRVEFYGCVEALFFSYFKTAREVLLLTEREYEGSVFKKVFVATEVFLVNRIRSLFFDALDSLVRFFDCDGLTNEVRISPRARRLPSLRVELVVGESFQPRAPSFSLLLFGIADFFAEVEKSINGLPRLACAIFREPRLGDKKLTIVSHVEMASYRASITGVLEGASVLINKILSSYSKFCKIPVHNLAIAKTGTPAEVEELVVLARRNLTDIRHVSHDVLFYGRLEISCRPLRLELTQKWENYLSAFVSAFQNTIVSIVDEAKAKSRAILDMLQATPSTVQELEQHLRNTEAAIALADYLCDTSHKQIADRVSCIENLFIPVNEHACRSVLEFKKLPGELRGQADKSGDIRAKCTPLLRRKLENVRRTIRDYYRTLSTGVKGLYHMFDLDTCDIAAQTCAELRKLVERIEKMQKNIKHEMMVLGLPSEDSFDDYLPLMTHFETIEQFWITVFESTKLRELYRTPVSSVNASGFVERAREWRRLIHSSIRNLRAYPALVHLGREQELALAKFEELELFLELITTPGLRKSHWRDIAKLISVQLRDDVMLVTNMTVTVKRLLDAGLLDHIVPLAQIVSQARCDYEVENELEEMRSYAKRTHLVLENTAAKNDLSALLLQEPQREMMYRIEEYVLKCRAMRRRPNLGPSVLKSLDEWVDACEKSRGVLLAWDQVKGRWVNLRACLSSLRSAVAEGICSAEEARLITKSLTMASDAFKELCAILRKPQFSLYTAMMQDTIQDFLLTIKSEVDDAAELLRGMTERRRALFPRFRFLPDSELMGFQSVQSAHSFAHIFQYLYPGITDVEVIDGVATAVVAADGARLPLSSPLALTKDTPDAWIQCFDRAVRASLVAAVKECVAAYYRCNLESWLRQWCGQVTVLALRILHTEGLRRALQLAGQNGLIAYITKVSDLCSAISKLAQRGYDKGVKGGQPRSYEAVVAAALAYEEFALREVQLAVEWHVSSVTELESTRVVQTFLTPAEDGICVRMMGVLFDYGLEFLGHASAPMMSAAQWVQMAPVLVDMELSRSVSLVSASDDIAAEGEVLEAAAMLLGRFFFRVEATEHVPTETLQRLLRGCVEVGALACVMNCEAVPRAVLEEAVLPIATASVEQRRSSVWQLPYGGKDDMVSVSVHPLFRLAFSAAAPVALPRSLDLICREVRVAPFDVQEALHDYLTRTGVVPAGPLSAEEAEFAKLYRQLQELHPTVFTARQLRVVLREAFASVDARDGRGPTVIGSSQQRVVTRLLTALGSVFTAFFSTDGEAVQRSLETQIKAKLLLPSCHGVAPPGWYDPPVQRTTQTAAADALLERFTSWMNVHRRVLLVGPPFAGKTRLWRTWAGSQSPLIVSLSLISAADFYGTSTEPSFLSLITSHMTAARHRSKAPVVVMEDVGSASSFALFLGSWPDRARVLEGELHNSNSVIPSPLVRVIGTAQGLHHVTPGTLNRFAMMALAGPSSWHEGISHALGSMPDAEWVARVLEKLLPPLVERASRASPELVGRAKELTNMYAVAQRAAALCSRWYAYALTLHTHRGALELEEEEDEVPLRLFAVRCAVMAATWSVGLSLPMGDRDILKLSLLGAETDVMKALADCELSGEIFPVLSKDSVSPLEQVVLPRGWISFEEAATRTDLPLSWSADTHTDPHLCAWSQVFLTPSRAAILRATECLINCGQHVLFHAGPVAGKSTLLHTMKANEVDWVVQVYNASGGMQPIHIQQRMASELVQRSDGRHSPTLGRRLVVCIDDLHLAPVVARNGDDEAHTAAMTLGGCLIRFCDKFRAISTPRTGTMPLANVVFCGSSLFQAGSGSQCSTGALSGCVDVRLPGFDSDEIACGVHLLCNLASSRKRTKEFSQGCATFLGLVHGAYTHLRLRVAALAPCPMVAVTHTAFTPASSISAVLSTPLNTTNVDASASRQGSIPSFYAEYLRDALQAAEVVRLHLISNASDVQVATRVFLDVTAFYEAQLRAPPSPKVTQCSESLPLSPPPPTVGVGLEANDALRALHGSAVEAAESSMRECIRGSVNFADLVPQLPNLPEPDAIAAEDESFVADCIAEFASALQDEREEDLSTLEERRGPGGGANIKGVPTRAETRCASVFVSYPDFLRKAAVRSGGAHKGMLVRRSSSMAALSGNSSLRGSFAITPGCANGLSMAAAVFQQQKLRPSTHIVTTSTYQTTWLTTRLVFLQDTLSAPHAQVVFLGESAFGLRRLFRLWCANTHVPLMWFRMHSSASPAEANATFRHDLRSAITFACMNSIHAVIYLPPELLRMPEVLLIVDPLVRSGDVSGLFSDEERNSLMRGFRVTHPRSLKPFTLVDDTELRDRLRSSFNFVFHLRDAAEVKRIAAAYPFLRQHNTSVLRLYTEALRSSLVQELVLSVLRSSGGADVDGIPTLDSDDTEEGEDEGVKEGGRDGDDRPVSLSQRAVCRALCAIFAHVSERHPTSLTQLVEFVSLYRDLSSAARVEVLESARTGTVIMSRGDEAVQMVRTVSQRTRAIAEGLAAEQLRIASLSERLRDEENELTTQSLEAQALGDKLQETREALVLQRATLADALKKAEERLERAARQLRKAKVNNMRALAVSRVPDKGTLLVRCLYAVLGEDLPKHNDNPHELWSTAMKRVCTKEFTMTLTGIAPDEDRTALKTYLLLRQELDAVRYAPAQPYAQLLADFVVEWVDYGKFRAEDYATGVQDIEKSEDDLKEGEELYATRLKGVQSALGTVACTKAEIDAAQRSTEALQGEQRQLAGIEARLMKYTGLVDRFSRFLVAPADVAERAKFARCAAADTFLVSAFYSLLAMHDKAEDTYVSLQQLLVETVHPRLHSTAPQEAFAYMLYQTHAPRTRALMLPGSEHFAWEYRALFMALFKRVASRWTLIGAATPLIEQEVCKYLSLSCTGCVVMSMTDPSAKERLIAAMRAGEGVLLRDVHDPASLDLIRYLNPLYCKLKVHWNAELGPRRGSTIIATAQSPQALAMPSAPRHADEEDATARSVSLLLEGREVRVHPSFYMVCTSSLAVPVETNAVCDAINVYNLCTPMPQRLYYECLLRDAVCTTSVSTKMCNMREEITTQQQVYFRVLQEFVQVHDAAAKLLAADIGDIRDGLRGDTLVADANRALADVDMYEGQLSQTVYYVQSWQKAVHEGWGPVLPALEAVASFAELIEAERLQRPWSASALDRCLMDMVRFPPVFMRHFAPQSFSDLPAPLKRYYATVHYVQRVVEQLAAGWPVPVRGIFSLLLLASAMAAAPVVFAAKTDARVLTAEQTRVLQVLLREGLSCASLSTGKNEKDASISSLFSLLSSAGATEEELRRGMLELYTTSEDALLHRVARRGSTVPGEEKDLSNDTEADVDENQFYVAHFFSSMAKLQVEQANHYAASLYGTFMESVTRLEGTAGEPKPPAMPLAADGRTGKRWMRTSTDMPSQHIANETQESGMNSSRSDSGKDNAEEVELRDVISVGVQMERAAMAQQPLCLITDSGLTSSLSWLRHEAVEAKLDFVWQELNLCRATTAVYSAATVSPARSGARGATFVTATQTLISLTKQFRFSGKGRGVCLALVVDADVKEGVNEKDARIFREELQWLLSLYTNTFRPSGGGKVGAAVYLAVICSPATERVLWRGAAAGHVTPCCYIPLSTITPQQRLVQLLQPSRRYFTDRGVVQACETILQNVAAEMAHRSNINATHSPPPNNTMRVRGPTLAKLTIHQNVAQASMPLPTLPRFTSPAALTALQNAVENLLCCAHLVHHEMVVSHVVSTIRERMRCEGNKLGCYVDDPAPLVQLHDLLSEWVVRCYEALVANLSRSTAEEVQSPTNDRAAAAESTAKAEGAFSKASFNGDLVLPLALQSVLQRDAVERNALPYGLKAYYYLRRRQLGWQLLLERHFQATRQTSQEPTPVSSHASVERFTHAVLSIMTANSKMGDALPSRSSASRDSSLVDLQVPSAAELPLHLERSSQRSAQRSLVERAVKQWRTGLFAMARQFAFFFMSCRQRNDPLPAVERQAQWTMLRALIGTPEHGDEVSCLWGQNSDAYSAGEAWQTLMLDARYLDHFRLEVDIFPSDLMELCGEAAPARRLRRMQLDSLLHLCFPTRGSSTYESSKAAYKTLVDIPSTAPAIAAAEDLGRPAHTGDEPASNLASPAVPEEAESRCGESPLHLPAASSSSHRAVVADILQSFSMGLACHAPVTVGEPYTQVWLPSLRHPMLDLEFLTTIVHRPASSPSDSATEARVAHVTSRDDKPFADGLLEEGQQDGHYRCAGERDHNAVASRLILVVTQRRYLFPSDVILTGARLSLALVRQLAAQTQWSAGRDGDETTAGLTAAVVVVRRVLVRPRVQNVEGCWEREEASARIPTYEVGMWMWPTTSSWDTTHSSSQLRWYAVTCSRLPADALLWDTTVVCRPTATSVAHSSSTASEPLRRREGAADSTFVTEMQESAKTATPKQADLDAPRSWSVTEVPVPVRWHPLSGDSSRGVRGKGAIMLELYLCVEYEPLATQSYGFGSDASSSSPSSSSMTTATGACASCATRGAWDTLQLHETLDAYVWIE</sequence>
<dbReference type="GO" id="GO:0030286">
    <property type="term" value="C:dynein complex"/>
    <property type="evidence" value="ECO:0000318"/>
    <property type="project" value="GO_Central"/>
</dbReference>
<dbReference type="InterPro" id="IPR027417">
    <property type="entry name" value="P-loop_NTPase"/>
</dbReference>
<feature type="region of interest" description="Disordered" evidence="2">
    <location>
        <begin position="2399"/>
        <end position="2422"/>
    </location>
</feature>
<feature type="compositionally biased region" description="Polar residues" evidence="2">
    <location>
        <begin position="4759"/>
        <end position="4768"/>
    </location>
</feature>
<dbReference type="SUPFAM" id="SSF52540">
    <property type="entry name" value="P-loop containing nucleoside triphosphate hydrolases"/>
    <property type="match status" value="1"/>
</dbReference>
<dbReference type="FunFam" id="1.20.920.20:FF:000022">
    <property type="entry name" value="Dynein_heavy_chain_-_N-terminal_region_2_-_putative"/>
    <property type="match status" value="1"/>
</dbReference>
<reference evidence="5 6" key="1">
    <citation type="journal article" date="2005" name="Science">
        <title>The genome of the kinetoplastid parasite, Leishmania major.</title>
        <authorList>
            <person name="Ivens A.C."/>
            <person name="Peacock C.S."/>
            <person name="Worthey E.A."/>
            <person name="Murphy L."/>
            <person name="Aggarwal G."/>
            <person name="Berriman M."/>
            <person name="Sisk E."/>
            <person name="Rajandream M.A."/>
            <person name="Adlem E."/>
            <person name="Aert R."/>
            <person name="Anupama A."/>
            <person name="Apostolou Z."/>
            <person name="Attipoe P."/>
            <person name="Bason N."/>
            <person name="Bauser C."/>
            <person name="Beck A."/>
            <person name="Beverley S.M."/>
            <person name="Bianchettin G."/>
            <person name="Borzym K."/>
            <person name="Bothe G."/>
            <person name="Bruschi C.V."/>
            <person name="Collins M."/>
            <person name="Cadag E."/>
            <person name="Ciarloni L."/>
            <person name="Clayton C."/>
            <person name="Coulson R.M."/>
            <person name="Cronin A."/>
            <person name="Cruz A.K."/>
            <person name="Davies R.M."/>
            <person name="De Gaudenzi J."/>
            <person name="Dobson D.E."/>
            <person name="Duesterhoeft A."/>
            <person name="Fazelina G."/>
            <person name="Fosker N."/>
            <person name="Frasch A.C."/>
            <person name="Fraser A."/>
            <person name="Fuchs M."/>
            <person name="Gabel C."/>
            <person name="Goble A."/>
            <person name="Goffeau A."/>
            <person name="Harris D."/>
            <person name="Hertz-Fowler C."/>
            <person name="Hilbert H."/>
            <person name="Horn D."/>
            <person name="Huang Y."/>
            <person name="Klages S."/>
            <person name="Knights A."/>
            <person name="Kube M."/>
            <person name="Larke N."/>
            <person name="Litvin L."/>
            <person name="Lord A."/>
            <person name="Louie T."/>
            <person name="Marra M."/>
            <person name="Masuy D."/>
            <person name="Matthews K."/>
            <person name="Michaeli S."/>
            <person name="Mottram J.C."/>
            <person name="Muller-Auer S."/>
            <person name="Munden H."/>
            <person name="Nelson S."/>
            <person name="Norbertczak H."/>
            <person name="Oliver K."/>
            <person name="O'neil S."/>
            <person name="Pentony M."/>
            <person name="Pohl T.M."/>
            <person name="Price C."/>
            <person name="Purnelle B."/>
            <person name="Quail M.A."/>
            <person name="Rabbinowitsch E."/>
            <person name="Reinhardt R."/>
            <person name="Rieger M."/>
            <person name="Rinta J."/>
            <person name="Robben J."/>
            <person name="Robertson L."/>
            <person name="Ruiz J.C."/>
            <person name="Rutter S."/>
            <person name="Saunders D."/>
            <person name="Schafer M."/>
            <person name="Schein J."/>
            <person name="Schwartz D.C."/>
            <person name="Seeger K."/>
            <person name="Seyler A."/>
            <person name="Sharp S."/>
            <person name="Shin H."/>
            <person name="Sivam D."/>
            <person name="Squares R."/>
            <person name="Squares S."/>
            <person name="Tosato V."/>
            <person name="Vogt C."/>
            <person name="Volckaert G."/>
            <person name="Wambutt R."/>
            <person name="Warren T."/>
            <person name="Wedler H."/>
            <person name="Woodward J."/>
            <person name="Zhou S."/>
            <person name="Zimmermann W."/>
            <person name="Smith D.F."/>
            <person name="Blackwell J.M."/>
            <person name="Stuart K.D."/>
            <person name="Barrell B."/>
            <person name="Myler P.J."/>
        </authorList>
    </citation>
    <scope>NUCLEOTIDE SEQUENCE [LARGE SCALE GENOMIC DNA]</scope>
    <source>
        <strain evidence="6">MHOM/IL/81/Friedlin</strain>
    </source>
</reference>
<dbReference type="GO" id="GO:0097729">
    <property type="term" value="C:9+2 motile cilium"/>
    <property type="evidence" value="ECO:0000318"/>
    <property type="project" value="GO_Central"/>
</dbReference>
<feature type="region of interest" description="Disordered" evidence="2">
    <location>
        <begin position="3751"/>
        <end position="3777"/>
    </location>
</feature>
<dbReference type="VEuPathDB" id="TriTrypDB:LMJFC_070011200"/>
<dbReference type="PANTHER" id="PTHR10676:SF401">
    <property type="entry name" value="DYNEIN HEAVY CHAIN LINKER DOMAIN-CONTAINING PROTEIN"/>
    <property type="match status" value="1"/>
</dbReference>
<dbReference type="RefSeq" id="XP_001680954.1">
    <property type="nucleotide sequence ID" value="XM_001680902.1"/>
</dbReference>
<dbReference type="GO" id="GO:0051959">
    <property type="term" value="F:dynein light intermediate chain binding"/>
    <property type="evidence" value="ECO:0000318"/>
    <property type="project" value="GO_Central"/>
</dbReference>
<dbReference type="InterPro" id="IPR042228">
    <property type="entry name" value="Dynein_linker_3"/>
</dbReference>
<keyword evidence="6" id="KW-1185">Reference proteome</keyword>
<evidence type="ECO:0000256" key="3">
    <source>
        <dbReference type="SAM" id="SignalP"/>
    </source>
</evidence>
<dbReference type="KEGG" id="lma:LMJF_07_0480"/>
<dbReference type="GO" id="GO:0060294">
    <property type="term" value="P:cilium movement involved in cell motility"/>
    <property type="evidence" value="ECO:0000318"/>
    <property type="project" value="GO_Central"/>
</dbReference>
<evidence type="ECO:0000256" key="1">
    <source>
        <dbReference type="SAM" id="Coils"/>
    </source>
</evidence>
<dbReference type="eggNOG" id="KOG3595">
    <property type="taxonomic scope" value="Eukaryota"/>
</dbReference>
<feature type="coiled-coil region" evidence="1">
    <location>
        <begin position="2835"/>
        <end position="2908"/>
    </location>
</feature>
<evidence type="ECO:0000259" key="4">
    <source>
        <dbReference type="Pfam" id="PF08393"/>
    </source>
</evidence>
<feature type="compositionally biased region" description="Low complexity" evidence="2">
    <location>
        <begin position="4731"/>
        <end position="4741"/>
    </location>
</feature>
<dbReference type="GO" id="GO:0005737">
    <property type="term" value="C:cytoplasm"/>
    <property type="evidence" value="ECO:0000266"/>
    <property type="project" value="GeneDB"/>
</dbReference>
<feature type="domain" description="Dynein heavy chain linker" evidence="4">
    <location>
        <begin position="779"/>
        <end position="1195"/>
    </location>
</feature>
<feature type="region of interest" description="Disordered" evidence="2">
    <location>
        <begin position="4452"/>
        <end position="4485"/>
    </location>
</feature>
<dbReference type="Gene3D" id="1.20.920.20">
    <property type="match status" value="1"/>
</dbReference>
<dbReference type="Proteomes" id="UP000000542">
    <property type="component" value="Chromosome 7"/>
</dbReference>
<dbReference type="Pfam" id="PF12775">
    <property type="entry name" value="AAA_7"/>
    <property type="match status" value="1"/>
</dbReference>
<dbReference type="EMBL" id="FR796403">
    <property type="protein sequence ID" value="CAJ07009.1"/>
    <property type="molecule type" value="Genomic_DNA"/>
</dbReference>
<dbReference type="STRING" id="5664.Q4QIP4"/>
<gene>
    <name evidence="5" type="ORF">LMJF_07_0480</name>
</gene>
<dbReference type="VEuPathDB" id="TriTrypDB:LMJSD75_070011200"/>
<organism evidence="5 6">
    <name type="scientific">Leishmania major</name>
    <dbReference type="NCBI Taxonomy" id="5664"/>
    <lineage>
        <taxon>Eukaryota</taxon>
        <taxon>Discoba</taxon>
        <taxon>Euglenozoa</taxon>
        <taxon>Kinetoplastea</taxon>
        <taxon>Metakinetoplastina</taxon>
        <taxon>Trypanosomatida</taxon>
        <taxon>Trypanosomatidae</taxon>
        <taxon>Leishmaniinae</taxon>
        <taxon>Leishmania</taxon>
    </lineage>
</organism>
<dbReference type="Gene3D" id="3.20.180.20">
    <property type="entry name" value="Dynein heavy chain, N-terminal domain 2"/>
    <property type="match status" value="1"/>
</dbReference>
<dbReference type="GeneID" id="5649206"/>
<protein>
    <recommendedName>
        <fullName evidence="4">Dynein heavy chain linker domain-containing protein</fullName>
    </recommendedName>
</protein>
<dbReference type="InterPro" id="IPR026983">
    <property type="entry name" value="DHC"/>
</dbReference>
<reference key="2">
    <citation type="submission" date="2005-06" db="EMBL/GenBank/DDBJ databases">
        <authorList>
            <person name="Peacock C.S"/>
            <person name="Murphy L."/>
            <person name="Ivens A.C"/>
            <person name="Berriman M."/>
            <person name="Blackwell J."/>
            <person name="Smith D."/>
            <person name="Collins M."/>
            <person name="Fosker N."/>
            <person name="Harris D."/>
            <person name="Oliver K."/>
            <person name="O'Neil S."/>
            <person name="Saunders D."/>
            <person name="Seeger K."/>
            <person name="Warren T."/>
            <person name="Rajandream M."/>
            <person name="and Barrell B.G."/>
        </authorList>
    </citation>
    <scope>NUCLEOTIDE SEQUENCE</scope>
    <source>
        <strain>Friedlin</strain>
    </source>
</reference>
<dbReference type="PANTHER" id="PTHR10676">
    <property type="entry name" value="DYNEIN HEAVY CHAIN FAMILY PROTEIN"/>
    <property type="match status" value="1"/>
</dbReference>
<keyword evidence="1" id="KW-0175">Coiled coil</keyword>
<dbReference type="GO" id="GO:0045505">
    <property type="term" value="F:dynein intermediate chain binding"/>
    <property type="evidence" value="ECO:0000318"/>
    <property type="project" value="GO_Central"/>
</dbReference>
<dbReference type="HOGENOM" id="CLU_223411_0_0_1"/>
<dbReference type="GO" id="GO:0008569">
    <property type="term" value="F:minus-end-directed microtubule motor activity"/>
    <property type="evidence" value="ECO:0000318"/>
    <property type="project" value="GO_Central"/>
</dbReference>